<keyword evidence="6 8" id="KW-1133">Transmembrane helix</keyword>
<keyword evidence="5 8" id="KW-0812">Transmembrane</keyword>
<dbReference type="OrthoDB" id="9805682at2"/>
<dbReference type="InterPro" id="IPR042094">
    <property type="entry name" value="T2SS_GspF_sf"/>
</dbReference>
<keyword evidence="3" id="KW-1003">Cell membrane</keyword>
<evidence type="ECO:0000256" key="7">
    <source>
        <dbReference type="ARBA" id="ARBA00023136"/>
    </source>
</evidence>
<dbReference type="FunFam" id="1.20.81.30:FF:000001">
    <property type="entry name" value="Type II secretion system protein F"/>
    <property type="match status" value="2"/>
</dbReference>
<protein>
    <submittedName>
        <fullName evidence="10">Type II secretion system protein</fullName>
    </submittedName>
</protein>
<evidence type="ECO:0000256" key="2">
    <source>
        <dbReference type="ARBA" id="ARBA00005745"/>
    </source>
</evidence>
<name>A1WTV7_HALHL</name>
<dbReference type="InterPro" id="IPR003004">
    <property type="entry name" value="GspF/PilC"/>
</dbReference>
<feature type="transmembrane region" description="Helical" evidence="8">
    <location>
        <begin position="378"/>
        <end position="399"/>
    </location>
</feature>
<evidence type="ECO:0000256" key="8">
    <source>
        <dbReference type="SAM" id="Phobius"/>
    </source>
</evidence>
<dbReference type="KEGG" id="hha:Hhal_0325"/>
<evidence type="ECO:0000313" key="10">
    <source>
        <dbReference type="EMBL" id="ABM61119.1"/>
    </source>
</evidence>
<dbReference type="RefSeq" id="WP_011813142.1">
    <property type="nucleotide sequence ID" value="NC_008789.1"/>
</dbReference>
<dbReference type="GO" id="GO:0005886">
    <property type="term" value="C:plasma membrane"/>
    <property type="evidence" value="ECO:0007669"/>
    <property type="project" value="UniProtKB-SubCell"/>
</dbReference>
<dbReference type="AlphaFoldDB" id="A1WTV7"/>
<evidence type="ECO:0000256" key="6">
    <source>
        <dbReference type="ARBA" id="ARBA00022989"/>
    </source>
</evidence>
<accession>A1WTV7</accession>
<proteinExistence type="inferred from homology"/>
<keyword evidence="11" id="KW-1185">Reference proteome</keyword>
<feature type="transmembrane region" description="Helical" evidence="8">
    <location>
        <begin position="225"/>
        <end position="244"/>
    </location>
</feature>
<evidence type="ECO:0000256" key="5">
    <source>
        <dbReference type="ARBA" id="ARBA00022692"/>
    </source>
</evidence>
<dbReference type="EMBL" id="CP000544">
    <property type="protein sequence ID" value="ABM61119.1"/>
    <property type="molecule type" value="Genomic_DNA"/>
</dbReference>
<evidence type="ECO:0000256" key="3">
    <source>
        <dbReference type="ARBA" id="ARBA00022475"/>
    </source>
</evidence>
<dbReference type="Pfam" id="PF00482">
    <property type="entry name" value="T2SSF"/>
    <property type="match status" value="2"/>
</dbReference>
<dbReference type="PRINTS" id="PR00812">
    <property type="entry name" value="BCTERIALGSPF"/>
</dbReference>
<dbReference type="STRING" id="349124.Hhal_0325"/>
<sequence>MPKFHYRGRTGAGQIREGTVEAVSVSAAADEVFDRGITPIEVRPAAAGGGSLDAFIRQLSERAVTLDELVTFTRQFRALLRAGVPVVRALRGLGQNTANARLGRTLEEVAQGLESGQTLFDAMSRHPKTFPRLLLAMIRVGEESGQLEESLERMAASLDQERTTRERIKAALRYPTFVMIAIIAALVVINLFVIPPFADLFDGMGTDLPAMTALLIGFSEGFVEYWQWLFGGALVVGLGVRASIGTDEGRLRWDYLKLRLPGVGSIMRRALLARFARTFSMAVRSGVPLLQAMDSVAEATDNAHIARGIRDLRTGIERGEGLYQVAERSGLFTPLVLQMLAVGEETGQVADMMDQVAEFYEREVEEDLKKLSSYIEPFVIGFIGVLVLILALGIFMPMWQMGAAAM</sequence>
<organism evidence="10 11">
    <name type="scientific">Halorhodospira halophila (strain DSM 244 / SL1)</name>
    <name type="common">Ectothiorhodospira halophila (strain DSM 244 / SL1)</name>
    <dbReference type="NCBI Taxonomy" id="349124"/>
    <lineage>
        <taxon>Bacteria</taxon>
        <taxon>Pseudomonadati</taxon>
        <taxon>Pseudomonadota</taxon>
        <taxon>Gammaproteobacteria</taxon>
        <taxon>Chromatiales</taxon>
        <taxon>Ectothiorhodospiraceae</taxon>
        <taxon>Halorhodospira</taxon>
    </lineage>
</organism>
<feature type="domain" description="Type II secretion system protein GspF" evidence="9">
    <location>
        <begin position="72"/>
        <end position="195"/>
    </location>
</feature>
<evidence type="ECO:0000256" key="4">
    <source>
        <dbReference type="ARBA" id="ARBA00022519"/>
    </source>
</evidence>
<reference evidence="10 11" key="2">
    <citation type="journal article" date="2013" name="Stand. Genomic Sci.">
        <title>Complete genome sequence of Halorhodospira halophila SL1.</title>
        <authorList>
            <person name="Challacombe J.F."/>
            <person name="Majid S."/>
            <person name="Deole R."/>
            <person name="Brettin T.S."/>
            <person name="Bruce D."/>
            <person name="Delano S.F."/>
            <person name="Detter J.C."/>
            <person name="Gleasner C.D."/>
            <person name="Han C.S."/>
            <person name="Misra M."/>
            <person name="Reitenga K.G."/>
            <person name="Mikhailova N."/>
            <person name="Woyke T."/>
            <person name="Pitluck S."/>
            <person name="Nolan M."/>
            <person name="Land M.L."/>
            <person name="Saunders E."/>
            <person name="Tapia R."/>
            <person name="Lapidus A."/>
            <person name="Ivanova N."/>
            <person name="Hoff W.D."/>
        </authorList>
    </citation>
    <scope>NUCLEOTIDE SEQUENCE [LARGE SCALE GENOMIC DNA]</scope>
    <source>
        <strain evidence="11">DSM 244 / SL1</strain>
    </source>
</reference>
<dbReference type="PANTHER" id="PTHR30012:SF4">
    <property type="entry name" value="MSHA BIOGENESIS PROTEIN MSHG"/>
    <property type="match status" value="1"/>
</dbReference>
<dbReference type="eggNOG" id="COG1459">
    <property type="taxonomic scope" value="Bacteria"/>
</dbReference>
<dbReference type="PANTHER" id="PTHR30012">
    <property type="entry name" value="GENERAL SECRETION PATHWAY PROTEIN"/>
    <property type="match status" value="1"/>
</dbReference>
<dbReference type="Gene3D" id="1.20.81.30">
    <property type="entry name" value="Type II secretion system (T2SS), domain F"/>
    <property type="match status" value="2"/>
</dbReference>
<dbReference type="GO" id="GO:0015628">
    <property type="term" value="P:protein secretion by the type II secretion system"/>
    <property type="evidence" value="ECO:0007669"/>
    <property type="project" value="TreeGrafter"/>
</dbReference>
<dbReference type="Proteomes" id="UP000000647">
    <property type="component" value="Chromosome"/>
</dbReference>
<reference evidence="11" key="1">
    <citation type="submission" date="2006-12" db="EMBL/GenBank/DDBJ databases">
        <title>Complete sequence of Halorhodospira halophila SL1.</title>
        <authorList>
            <consortium name="US DOE Joint Genome Institute"/>
            <person name="Copeland A."/>
            <person name="Lucas S."/>
            <person name="Lapidus A."/>
            <person name="Barry K."/>
            <person name="Detter J.C."/>
            <person name="Glavina del Rio T."/>
            <person name="Hammon N."/>
            <person name="Israni S."/>
            <person name="Dalin E."/>
            <person name="Tice H."/>
            <person name="Pitluck S."/>
            <person name="Saunders E."/>
            <person name="Brettin T."/>
            <person name="Bruce D."/>
            <person name="Han C."/>
            <person name="Tapia R."/>
            <person name="Schmutz J."/>
            <person name="Larimer F."/>
            <person name="Land M."/>
            <person name="Hauser L."/>
            <person name="Kyrpides N."/>
            <person name="Mikhailova N."/>
            <person name="Hoff W."/>
            <person name="Richardson P."/>
        </authorList>
    </citation>
    <scope>NUCLEOTIDE SEQUENCE [LARGE SCALE GENOMIC DNA]</scope>
    <source>
        <strain evidence="11">DSM 244 / SL1</strain>
    </source>
</reference>
<gene>
    <name evidence="10" type="ordered locus">Hhal_0325</name>
</gene>
<keyword evidence="4" id="KW-0997">Cell inner membrane</keyword>
<comment type="similarity">
    <text evidence="2">Belongs to the GSP F family.</text>
</comment>
<dbReference type="InterPro" id="IPR018076">
    <property type="entry name" value="T2SS_GspF_dom"/>
</dbReference>
<feature type="domain" description="Type II secretion system protein GspF" evidence="9">
    <location>
        <begin position="275"/>
        <end position="397"/>
    </location>
</feature>
<evidence type="ECO:0000256" key="1">
    <source>
        <dbReference type="ARBA" id="ARBA00004429"/>
    </source>
</evidence>
<comment type="subcellular location">
    <subcellularLocation>
        <location evidence="1">Cell inner membrane</location>
        <topology evidence="1">Multi-pass membrane protein</topology>
    </subcellularLocation>
</comment>
<feature type="transmembrane region" description="Helical" evidence="8">
    <location>
        <begin position="172"/>
        <end position="194"/>
    </location>
</feature>
<keyword evidence="7 8" id="KW-0472">Membrane</keyword>
<evidence type="ECO:0000313" key="11">
    <source>
        <dbReference type="Proteomes" id="UP000000647"/>
    </source>
</evidence>
<dbReference type="HOGENOM" id="CLU_035032_2_2_6"/>
<evidence type="ECO:0000259" key="9">
    <source>
        <dbReference type="Pfam" id="PF00482"/>
    </source>
</evidence>